<gene>
    <name evidence="1" type="ORF">METZ01_LOCUS258289</name>
</gene>
<name>A0A382J1J6_9ZZZZ</name>
<dbReference type="EMBL" id="UINC01070919">
    <property type="protein sequence ID" value="SVC05435.1"/>
    <property type="molecule type" value="Genomic_DNA"/>
</dbReference>
<evidence type="ECO:0000313" key="1">
    <source>
        <dbReference type="EMBL" id="SVC05435.1"/>
    </source>
</evidence>
<proteinExistence type="predicted"/>
<dbReference type="AlphaFoldDB" id="A0A382J1J6"/>
<organism evidence="1">
    <name type="scientific">marine metagenome</name>
    <dbReference type="NCBI Taxonomy" id="408172"/>
    <lineage>
        <taxon>unclassified sequences</taxon>
        <taxon>metagenomes</taxon>
        <taxon>ecological metagenomes</taxon>
    </lineage>
</organism>
<protein>
    <submittedName>
        <fullName evidence="1">Uncharacterized protein</fullName>
    </submittedName>
</protein>
<reference evidence="1" key="1">
    <citation type="submission" date="2018-05" db="EMBL/GenBank/DDBJ databases">
        <authorList>
            <person name="Lanie J.A."/>
            <person name="Ng W.-L."/>
            <person name="Kazmierczak K.M."/>
            <person name="Andrzejewski T.M."/>
            <person name="Davidsen T.M."/>
            <person name="Wayne K.J."/>
            <person name="Tettelin H."/>
            <person name="Glass J.I."/>
            <person name="Rusch D."/>
            <person name="Podicherti R."/>
            <person name="Tsui H.-C.T."/>
            <person name="Winkler M.E."/>
        </authorList>
    </citation>
    <scope>NUCLEOTIDE SEQUENCE</scope>
</reference>
<feature type="non-terminal residue" evidence="1">
    <location>
        <position position="69"/>
    </location>
</feature>
<sequence length="69" mass="7742">MKFNRLLPVFCNLFSAVLVWSAEPVPLPESTPWDVEALSRAPAYEWVAKEGKVKSLTYRGLPYKGKATS</sequence>
<accession>A0A382J1J6</accession>